<accession>A0ACC0NTD1</accession>
<dbReference type="Proteomes" id="UP001062846">
    <property type="component" value="Chromosome 5"/>
</dbReference>
<gene>
    <name evidence="1" type="ORF">RHMOL_Rhmol05G0260000</name>
</gene>
<organism evidence="1 2">
    <name type="scientific">Rhododendron molle</name>
    <name type="common">Chinese azalea</name>
    <name type="synonym">Azalea mollis</name>
    <dbReference type="NCBI Taxonomy" id="49168"/>
    <lineage>
        <taxon>Eukaryota</taxon>
        <taxon>Viridiplantae</taxon>
        <taxon>Streptophyta</taxon>
        <taxon>Embryophyta</taxon>
        <taxon>Tracheophyta</taxon>
        <taxon>Spermatophyta</taxon>
        <taxon>Magnoliopsida</taxon>
        <taxon>eudicotyledons</taxon>
        <taxon>Gunneridae</taxon>
        <taxon>Pentapetalae</taxon>
        <taxon>asterids</taxon>
        <taxon>Ericales</taxon>
        <taxon>Ericaceae</taxon>
        <taxon>Ericoideae</taxon>
        <taxon>Rhodoreae</taxon>
        <taxon>Rhododendron</taxon>
    </lineage>
</organism>
<proteinExistence type="predicted"/>
<sequence>MCYANELNFCLTGDLFFFQMRRHDGLELLQTNILWLLLFIYSICVSLNPIPTLVKANPIIHLDCPTVMGKSGDPVYTYAPDSTYQKNLNTLLSILSSNSNVSLGFFNYSVGSSPPDVAYGHFLCRGDVSATVCRQCVINVTRDVVRECPDSKLATIGCEMCILSYSNKSDIFFTKDGPWESGYWGGVSHTILNVTGTHFNDALVQVMNDVSNRASSDHTGKKFATAKANYASLNSVYGLAQCMPYMSDSECAACLWSSISVFLYSSEARQGANIILHQCYVRYETYLFYNASFGAAPPPPSLVQAPSANRTHVAGDSGNGGVSSQVITAIVVPIGIVILLFIASFCFLARRAKKKNNCNKENNVGDDISIVQSLQYDLSTIQAATNNFSDDKKLGEGGFGPVYKGLLPDGQEVAVKRLSRTSPQGAQEFKTEVGLVAKLHHRNLIKIRGFCLEGEEKILIYEFAPNKSLDYILFGLTF</sequence>
<dbReference type="EMBL" id="CM046392">
    <property type="protein sequence ID" value="KAI8556526.1"/>
    <property type="molecule type" value="Genomic_DNA"/>
</dbReference>
<comment type="caution">
    <text evidence="1">The sequence shown here is derived from an EMBL/GenBank/DDBJ whole genome shotgun (WGS) entry which is preliminary data.</text>
</comment>
<evidence type="ECO:0000313" key="1">
    <source>
        <dbReference type="EMBL" id="KAI8556526.1"/>
    </source>
</evidence>
<evidence type="ECO:0000313" key="2">
    <source>
        <dbReference type="Proteomes" id="UP001062846"/>
    </source>
</evidence>
<reference evidence="1" key="1">
    <citation type="submission" date="2022-02" db="EMBL/GenBank/DDBJ databases">
        <title>Plant Genome Project.</title>
        <authorList>
            <person name="Zhang R.-G."/>
        </authorList>
    </citation>
    <scope>NUCLEOTIDE SEQUENCE</scope>
    <source>
        <strain evidence="1">AT1</strain>
    </source>
</reference>
<name>A0ACC0NTD1_RHOML</name>
<protein>
    <submittedName>
        <fullName evidence="1">Uncharacterized protein</fullName>
    </submittedName>
</protein>
<keyword evidence="2" id="KW-1185">Reference proteome</keyword>